<dbReference type="EMBL" id="QVLU01000040">
    <property type="protein sequence ID" value="RGE63911.1"/>
    <property type="molecule type" value="Genomic_DNA"/>
</dbReference>
<evidence type="ECO:0000313" key="2">
    <source>
        <dbReference type="Proteomes" id="UP000261166"/>
    </source>
</evidence>
<accession>A0A3E3IA68</accession>
<name>A0A3E3IA68_9FIRM</name>
<evidence type="ECO:0000313" key="1">
    <source>
        <dbReference type="EMBL" id="RGE63911.1"/>
    </source>
</evidence>
<dbReference type="RefSeq" id="WP_025487771.1">
    <property type="nucleotide sequence ID" value="NZ_JBKVAZ010000020.1"/>
</dbReference>
<sequence>MSKRTGLVLSGWCAVAVISVIFCGCGRKMEEYAFWETQVVSETGEEAEYIQLNVPNIDININFENNHVYNQGIVYTEPFSYVCMDGGIYRINELTAEKKKVFSGNAVPKLVYKDYIYIFNYSGEGGEKNQAGVLRINIEDDSLEQVLEFSEKDAYLYRNMYVFQDVLYLTGIENKAYQMDTDGLIEKDITDTSEIYQLEQLLTYNGDNYKCIIDFVNNYINYPNLFFMKSKDGKGAVQEIYSIHKKSGQAGVILEAAQYPMLTYKGLVFYDSENKNNIYLLDWNNERHLIYDSAENNGRFINIGNFDEDYVYGFYKDKSNNSQVCVRLSWEGGFEKLFSVSGVKSPSEVGLKISPGWLYYYDGQAGGDVWLMK</sequence>
<dbReference type="AlphaFoldDB" id="A0A3E3IA68"/>
<organism evidence="1 2">
    <name type="scientific">Eisenbergiella massiliensis</name>
    <dbReference type="NCBI Taxonomy" id="1720294"/>
    <lineage>
        <taxon>Bacteria</taxon>
        <taxon>Bacillati</taxon>
        <taxon>Bacillota</taxon>
        <taxon>Clostridia</taxon>
        <taxon>Lachnospirales</taxon>
        <taxon>Lachnospiraceae</taxon>
        <taxon>Eisenbergiella</taxon>
    </lineage>
</organism>
<evidence type="ECO:0008006" key="3">
    <source>
        <dbReference type="Google" id="ProtNLM"/>
    </source>
</evidence>
<gene>
    <name evidence="1" type="ORF">DWY69_27285</name>
</gene>
<comment type="caution">
    <text evidence="1">The sequence shown here is derived from an EMBL/GenBank/DDBJ whole genome shotgun (WGS) entry which is preliminary data.</text>
</comment>
<dbReference type="Proteomes" id="UP000261166">
    <property type="component" value="Unassembled WGS sequence"/>
</dbReference>
<protein>
    <recommendedName>
        <fullName evidence="3">DUF5050 domain-containing protein</fullName>
    </recommendedName>
</protein>
<reference evidence="1 2" key="1">
    <citation type="submission" date="2018-08" db="EMBL/GenBank/DDBJ databases">
        <title>A genome reference for cultivated species of the human gut microbiota.</title>
        <authorList>
            <person name="Zou Y."/>
            <person name="Xue W."/>
            <person name="Luo G."/>
        </authorList>
    </citation>
    <scope>NUCLEOTIDE SEQUENCE [LARGE SCALE GENOMIC DNA]</scope>
    <source>
        <strain evidence="1 2">AF26-4BH</strain>
    </source>
</reference>
<dbReference type="PROSITE" id="PS51257">
    <property type="entry name" value="PROKAR_LIPOPROTEIN"/>
    <property type="match status" value="1"/>
</dbReference>
<proteinExistence type="predicted"/>